<evidence type="ECO:0000256" key="2">
    <source>
        <dbReference type="ARBA" id="ARBA00006742"/>
    </source>
</evidence>
<evidence type="ECO:0000313" key="17">
    <source>
        <dbReference type="Proteomes" id="UP000182764"/>
    </source>
</evidence>
<name>A0A060RG69_9STRE</name>
<dbReference type="PANTHER" id="PTHR33909">
    <property type="entry name" value="SEC TRANSLOCON ACCESSORY COMPLEX SUBUNIT YAJC"/>
    <property type="match status" value="1"/>
</dbReference>
<evidence type="ECO:0000256" key="8">
    <source>
        <dbReference type="ARBA" id="ARBA00023010"/>
    </source>
</evidence>
<keyword evidence="3" id="KW-0813">Transport</keyword>
<dbReference type="EMBL" id="SVAF01000015">
    <property type="protein sequence ID" value="MBE6164910.1"/>
    <property type="molecule type" value="Genomic_DNA"/>
</dbReference>
<evidence type="ECO:0000256" key="5">
    <source>
        <dbReference type="ARBA" id="ARBA00022692"/>
    </source>
</evidence>
<dbReference type="GO" id="GO:0005886">
    <property type="term" value="C:plasma membrane"/>
    <property type="evidence" value="ECO:0007669"/>
    <property type="project" value="UniProtKB-SubCell"/>
</dbReference>
<dbReference type="EMBL" id="FOBM01000004">
    <property type="protein sequence ID" value="SEM16402.1"/>
    <property type="molecule type" value="Genomic_DNA"/>
</dbReference>
<evidence type="ECO:0000313" key="12">
    <source>
        <dbReference type="EMBL" id="MBE6164910.1"/>
    </source>
</evidence>
<dbReference type="Proteomes" id="UP000182764">
    <property type="component" value="Unassembled WGS sequence"/>
</dbReference>
<dbReference type="GO" id="GO:0015031">
    <property type="term" value="P:protein transport"/>
    <property type="evidence" value="ECO:0007669"/>
    <property type="project" value="UniProtKB-KW"/>
</dbReference>
<dbReference type="AlphaFoldDB" id="A0A060RG69"/>
<dbReference type="NCBIfam" id="NF005100">
    <property type="entry name" value="PRK06531.1"/>
    <property type="match status" value="1"/>
</dbReference>
<protein>
    <submittedName>
        <fullName evidence="11 13">Protein translocase subunit yajC</fullName>
    </submittedName>
</protein>
<reference evidence="12" key="4">
    <citation type="submission" date="2019-04" db="EMBL/GenBank/DDBJ databases">
        <title>Evolution of Biomass-Degrading Anaerobic Consortia Revealed by Metagenomics.</title>
        <authorList>
            <person name="Peng X."/>
        </authorList>
    </citation>
    <scope>NUCLEOTIDE SEQUENCE</scope>
    <source>
        <strain evidence="12">SIG195</strain>
    </source>
</reference>
<keyword evidence="8" id="KW-0811">Translocation</keyword>
<evidence type="ECO:0000256" key="3">
    <source>
        <dbReference type="ARBA" id="ARBA00022448"/>
    </source>
</evidence>
<organism evidence="11 15">
    <name type="scientific">Streptococcus gallolyticus</name>
    <dbReference type="NCBI Taxonomy" id="315405"/>
    <lineage>
        <taxon>Bacteria</taxon>
        <taxon>Bacillati</taxon>
        <taxon>Bacillota</taxon>
        <taxon>Bacilli</taxon>
        <taxon>Lactobacillales</taxon>
        <taxon>Streptococcaceae</taxon>
        <taxon>Streptococcus</taxon>
    </lineage>
</organism>
<proteinExistence type="inferred from homology"/>
<keyword evidence="5" id="KW-0812">Transmembrane</keyword>
<dbReference type="EMBL" id="FOGM01000011">
    <property type="protein sequence ID" value="SER89566.1"/>
    <property type="molecule type" value="Genomic_DNA"/>
</dbReference>
<evidence type="ECO:0000256" key="9">
    <source>
        <dbReference type="ARBA" id="ARBA00023136"/>
    </source>
</evidence>
<keyword evidence="7" id="KW-1133">Transmembrane helix</keyword>
<dbReference type="EMBL" id="CCBC010000130">
    <property type="protein sequence ID" value="CDO17481.1"/>
    <property type="molecule type" value="Genomic_DNA"/>
</dbReference>
<reference evidence="16 17" key="3">
    <citation type="submission" date="2016-10" db="EMBL/GenBank/DDBJ databases">
        <authorList>
            <person name="de Groot N.N."/>
        </authorList>
    </citation>
    <scope>NUCLEOTIDE SEQUENCE [LARGE SCALE GENOMIC DNA]</scope>
    <source>
        <strain evidence="13 17">VTM1R29</strain>
        <strain evidence="14 16">VTM2R47</strain>
    </source>
</reference>
<keyword evidence="6" id="KW-0653">Protein transport</keyword>
<dbReference type="RefSeq" id="WP_039693315.1">
    <property type="nucleotide sequence ID" value="NZ_FNFJ01000004.1"/>
</dbReference>
<dbReference type="Proteomes" id="UP000182712">
    <property type="component" value="Unassembled WGS sequence"/>
</dbReference>
<feature type="region of interest" description="Disordered" evidence="10">
    <location>
        <begin position="102"/>
        <end position="123"/>
    </location>
</feature>
<keyword evidence="9" id="KW-0472">Membrane</keyword>
<evidence type="ECO:0000256" key="4">
    <source>
        <dbReference type="ARBA" id="ARBA00022475"/>
    </source>
</evidence>
<sequence>MGTIIMLLVLVGMIWFMQRSQKKQAQERQNQLKALAKGDEIVTIGGLYGVVDEVDEDNQKMVLDIDGVYLTFELSALKRVINRAEQETVEPETTVIEEATETEAVVEEATEEASTDTAIESKD</sequence>
<comment type="similarity">
    <text evidence="2">Belongs to the YajC family.</text>
</comment>
<accession>A0A060RG69</accession>
<evidence type="ECO:0000256" key="6">
    <source>
        <dbReference type="ARBA" id="ARBA00022927"/>
    </source>
</evidence>
<reference evidence="11 15" key="2">
    <citation type="submission" date="2014-05" db="EMBL/GenBank/DDBJ databases">
        <title>Genome sequence of Streptococcus gallolyticus.</title>
        <authorList>
            <person name="Del Campo R."/>
        </authorList>
    </citation>
    <scope>NUCLEOTIDE SEQUENCE [LARGE SCALE GENOMIC DNA]</scope>
    <source>
        <strain evidence="11 15">LMG17956</strain>
    </source>
</reference>
<gene>
    <name evidence="12" type="primary">yajC</name>
    <name evidence="11" type="ORF">BN963_SGAL_00674</name>
    <name evidence="12" type="ORF">E7156_06345</name>
    <name evidence="13" type="ORF">SAMN04487839_10429</name>
    <name evidence="14" type="ORF">SAMN04487840_11157</name>
</gene>
<dbReference type="PRINTS" id="PR01853">
    <property type="entry name" value="YAJCTRNLCASE"/>
</dbReference>
<keyword evidence="4" id="KW-1003">Cell membrane</keyword>
<evidence type="ECO:0000313" key="15">
    <source>
        <dbReference type="Proteomes" id="UP000027584"/>
    </source>
</evidence>
<dbReference type="InterPro" id="IPR003849">
    <property type="entry name" value="Preprotein_translocase_YajC"/>
</dbReference>
<reference evidence="11 15" key="1">
    <citation type="submission" date="2014-02" db="EMBL/GenBank/DDBJ databases">
        <authorList>
            <person name="Manrique M."/>
        </authorList>
    </citation>
    <scope>NUCLEOTIDE SEQUENCE [LARGE SCALE GENOMIC DNA]</scope>
    <source>
        <strain evidence="11 15">LMG17956</strain>
    </source>
</reference>
<comment type="subcellular location">
    <subcellularLocation>
        <location evidence="1">Cell membrane</location>
        <topology evidence="1">Single-pass membrane protein</topology>
    </subcellularLocation>
</comment>
<evidence type="ECO:0000313" key="13">
    <source>
        <dbReference type="EMBL" id="SEM16402.1"/>
    </source>
</evidence>
<dbReference type="PANTHER" id="PTHR33909:SF1">
    <property type="entry name" value="SEC TRANSLOCON ACCESSORY COMPLEX SUBUNIT YAJC"/>
    <property type="match status" value="1"/>
</dbReference>
<evidence type="ECO:0000313" key="11">
    <source>
        <dbReference type="EMBL" id="CDO17481.1"/>
    </source>
</evidence>
<dbReference type="SMART" id="SM01323">
    <property type="entry name" value="YajC"/>
    <property type="match status" value="1"/>
</dbReference>
<dbReference type="NCBIfam" id="TIGR00739">
    <property type="entry name" value="yajC"/>
    <property type="match status" value="1"/>
</dbReference>
<evidence type="ECO:0000256" key="1">
    <source>
        <dbReference type="ARBA" id="ARBA00004162"/>
    </source>
</evidence>
<feature type="compositionally biased region" description="Acidic residues" evidence="10">
    <location>
        <begin position="102"/>
        <end position="114"/>
    </location>
</feature>
<dbReference type="Proteomes" id="UP000027584">
    <property type="component" value="Unassembled WGS sequence"/>
</dbReference>
<evidence type="ECO:0000313" key="16">
    <source>
        <dbReference type="Proteomes" id="UP000182712"/>
    </source>
</evidence>
<evidence type="ECO:0000256" key="10">
    <source>
        <dbReference type="SAM" id="MobiDB-lite"/>
    </source>
</evidence>
<evidence type="ECO:0000313" key="14">
    <source>
        <dbReference type="EMBL" id="SER89566.1"/>
    </source>
</evidence>
<evidence type="ECO:0000256" key="7">
    <source>
        <dbReference type="ARBA" id="ARBA00022989"/>
    </source>
</evidence>
<dbReference type="Pfam" id="PF02699">
    <property type="entry name" value="YajC"/>
    <property type="match status" value="1"/>
</dbReference>
<dbReference type="Proteomes" id="UP000700800">
    <property type="component" value="Unassembled WGS sequence"/>
</dbReference>